<reference evidence="2" key="1">
    <citation type="submission" date="2020-06" db="EMBL/GenBank/DDBJ databases">
        <authorList>
            <person name="Li T."/>
            <person name="Hu X."/>
            <person name="Zhang T."/>
            <person name="Song X."/>
            <person name="Zhang H."/>
            <person name="Dai N."/>
            <person name="Sheng W."/>
            <person name="Hou X."/>
            <person name="Wei L."/>
        </authorList>
    </citation>
    <scope>NUCLEOTIDE SEQUENCE</scope>
    <source>
        <strain evidence="2">G02</strain>
        <tissue evidence="2">Leaf</tissue>
    </source>
</reference>
<reference evidence="2" key="2">
    <citation type="journal article" date="2024" name="Plant">
        <title>Genomic evolution and insights into agronomic trait innovations of Sesamum species.</title>
        <authorList>
            <person name="Miao H."/>
            <person name="Wang L."/>
            <person name="Qu L."/>
            <person name="Liu H."/>
            <person name="Sun Y."/>
            <person name="Le M."/>
            <person name="Wang Q."/>
            <person name="Wei S."/>
            <person name="Zheng Y."/>
            <person name="Lin W."/>
            <person name="Duan Y."/>
            <person name="Cao H."/>
            <person name="Xiong S."/>
            <person name="Wang X."/>
            <person name="Wei L."/>
            <person name="Li C."/>
            <person name="Ma Q."/>
            <person name="Ju M."/>
            <person name="Zhao R."/>
            <person name="Li G."/>
            <person name="Mu C."/>
            <person name="Tian Q."/>
            <person name="Mei H."/>
            <person name="Zhang T."/>
            <person name="Gao T."/>
            <person name="Zhang H."/>
        </authorList>
    </citation>
    <scope>NUCLEOTIDE SEQUENCE</scope>
    <source>
        <strain evidence="2">G02</strain>
    </source>
</reference>
<dbReference type="EMBL" id="JACGWJ010000001">
    <property type="protein sequence ID" value="KAL0440966.1"/>
    <property type="molecule type" value="Genomic_DNA"/>
</dbReference>
<accession>A0AAW2WME0</accession>
<evidence type="ECO:0000259" key="1">
    <source>
        <dbReference type="Pfam" id="PF13966"/>
    </source>
</evidence>
<name>A0AAW2WME0_SESRA</name>
<comment type="caution">
    <text evidence="2">The sequence shown here is derived from an EMBL/GenBank/DDBJ whole genome shotgun (WGS) entry which is preliminary data.</text>
</comment>
<feature type="domain" description="Reverse transcriptase zinc-binding" evidence="1">
    <location>
        <begin position="16"/>
        <end position="115"/>
    </location>
</feature>
<dbReference type="AlphaFoldDB" id="A0AAW2WME0"/>
<sequence>MEGRWVWRFHKIGCFIVKSAYRQVVAIREMTEPSTPNEGMSLGDGAGSLWSILWKSRVPPKVKVFMRRLCMESLPKLERLARRNKYIDTCCRACGTTVESSRYVMFECTVPRQMWALALLPWRFVSNWSCSTVEWVLQLIKQESGQIQECFFYALLGNVESAMQETYGRTIFGSLGCVVMYLKKYLGVQKRMHLSI</sequence>
<proteinExistence type="predicted"/>
<protein>
    <recommendedName>
        <fullName evidence="1">Reverse transcriptase zinc-binding domain-containing protein</fullName>
    </recommendedName>
</protein>
<dbReference type="InterPro" id="IPR026960">
    <property type="entry name" value="RVT-Znf"/>
</dbReference>
<gene>
    <name evidence="2" type="ORF">Sradi_0035500</name>
</gene>
<evidence type="ECO:0000313" key="2">
    <source>
        <dbReference type="EMBL" id="KAL0440966.1"/>
    </source>
</evidence>
<organism evidence="2">
    <name type="scientific">Sesamum radiatum</name>
    <name type="common">Black benniseed</name>
    <dbReference type="NCBI Taxonomy" id="300843"/>
    <lineage>
        <taxon>Eukaryota</taxon>
        <taxon>Viridiplantae</taxon>
        <taxon>Streptophyta</taxon>
        <taxon>Embryophyta</taxon>
        <taxon>Tracheophyta</taxon>
        <taxon>Spermatophyta</taxon>
        <taxon>Magnoliopsida</taxon>
        <taxon>eudicotyledons</taxon>
        <taxon>Gunneridae</taxon>
        <taxon>Pentapetalae</taxon>
        <taxon>asterids</taxon>
        <taxon>lamiids</taxon>
        <taxon>Lamiales</taxon>
        <taxon>Pedaliaceae</taxon>
        <taxon>Sesamum</taxon>
    </lineage>
</organism>
<dbReference type="Pfam" id="PF13966">
    <property type="entry name" value="zf-RVT"/>
    <property type="match status" value="1"/>
</dbReference>